<dbReference type="GO" id="GO:0004674">
    <property type="term" value="F:protein serine/threonine kinase activity"/>
    <property type="evidence" value="ECO:0007669"/>
    <property type="project" value="UniProtKB-KW"/>
</dbReference>
<accession>A0A6A6LT34</accession>
<keyword evidence="10 17" id="KW-0067">ATP-binding</keyword>
<evidence type="ECO:0008006" key="22">
    <source>
        <dbReference type="Google" id="ProtNLM"/>
    </source>
</evidence>
<organism evidence="20 21">
    <name type="scientific">Hevea brasiliensis</name>
    <name type="common">Para rubber tree</name>
    <name type="synonym">Siphonia brasiliensis</name>
    <dbReference type="NCBI Taxonomy" id="3981"/>
    <lineage>
        <taxon>Eukaryota</taxon>
        <taxon>Viridiplantae</taxon>
        <taxon>Streptophyta</taxon>
        <taxon>Embryophyta</taxon>
        <taxon>Tracheophyta</taxon>
        <taxon>Spermatophyta</taxon>
        <taxon>Magnoliopsida</taxon>
        <taxon>eudicotyledons</taxon>
        <taxon>Gunneridae</taxon>
        <taxon>Pentapetalae</taxon>
        <taxon>rosids</taxon>
        <taxon>fabids</taxon>
        <taxon>Malpighiales</taxon>
        <taxon>Euphorbiaceae</taxon>
        <taxon>Crotonoideae</taxon>
        <taxon>Micrandreae</taxon>
        <taxon>Hevea</taxon>
    </lineage>
</organism>
<evidence type="ECO:0000256" key="15">
    <source>
        <dbReference type="ARBA" id="ARBA00047558"/>
    </source>
</evidence>
<evidence type="ECO:0000256" key="17">
    <source>
        <dbReference type="PROSITE-ProRule" id="PRU10141"/>
    </source>
</evidence>
<evidence type="ECO:0000313" key="21">
    <source>
        <dbReference type="Proteomes" id="UP000467840"/>
    </source>
</evidence>
<comment type="caution">
    <text evidence="20">The sequence shown here is derived from an EMBL/GenBank/DDBJ whole genome shotgun (WGS) entry which is preliminary data.</text>
</comment>
<keyword evidence="13" id="KW-0675">Receptor</keyword>
<dbReference type="InterPro" id="IPR002902">
    <property type="entry name" value="GNK2"/>
</dbReference>
<dbReference type="PANTHER" id="PTHR27002:SF1050">
    <property type="entry name" value="CYSTEINE-RICH RECEPTOR-LIKE PROTEIN KINASE 5"/>
    <property type="match status" value="1"/>
</dbReference>
<feature type="domain" description="Gnk2-homologous" evidence="19">
    <location>
        <begin position="124"/>
        <end position="233"/>
    </location>
</feature>
<evidence type="ECO:0000256" key="12">
    <source>
        <dbReference type="ARBA" id="ARBA00023136"/>
    </source>
</evidence>
<feature type="domain" description="Gnk2-homologous" evidence="19">
    <location>
        <begin position="14"/>
        <end position="118"/>
    </location>
</feature>
<evidence type="ECO:0000256" key="9">
    <source>
        <dbReference type="ARBA" id="ARBA00022777"/>
    </source>
</evidence>
<evidence type="ECO:0000256" key="2">
    <source>
        <dbReference type="ARBA" id="ARBA00022527"/>
    </source>
</evidence>
<dbReference type="InterPro" id="IPR001245">
    <property type="entry name" value="Ser-Thr/Tyr_kinase_cat_dom"/>
</dbReference>
<keyword evidence="12" id="KW-0472">Membrane</keyword>
<evidence type="ECO:0000256" key="5">
    <source>
        <dbReference type="ARBA" id="ARBA00022692"/>
    </source>
</evidence>
<name>A0A6A6LT34_HEVBR</name>
<evidence type="ECO:0000256" key="13">
    <source>
        <dbReference type="ARBA" id="ARBA00023170"/>
    </source>
</evidence>
<dbReference type="InterPro" id="IPR008271">
    <property type="entry name" value="Ser/Thr_kinase_AS"/>
</dbReference>
<dbReference type="FunFam" id="3.30.200.20:FF:000142">
    <property type="entry name" value="Cysteine-rich receptor-like protein kinase 10"/>
    <property type="match status" value="1"/>
</dbReference>
<dbReference type="PROSITE" id="PS51473">
    <property type="entry name" value="GNK2"/>
    <property type="match status" value="2"/>
</dbReference>
<dbReference type="InterPro" id="IPR038408">
    <property type="entry name" value="GNK2_sf"/>
</dbReference>
<dbReference type="Gene3D" id="3.30.430.20">
    <property type="entry name" value="Gnk2 domain, C-X8-C-X2-C motif"/>
    <property type="match status" value="2"/>
</dbReference>
<keyword evidence="14" id="KW-0325">Glycoprotein</keyword>
<dbReference type="SMART" id="SM00220">
    <property type="entry name" value="S_TKc"/>
    <property type="match status" value="1"/>
</dbReference>
<dbReference type="GO" id="GO:0005524">
    <property type="term" value="F:ATP binding"/>
    <property type="evidence" value="ECO:0007669"/>
    <property type="project" value="UniProtKB-UniRule"/>
</dbReference>
<proteinExistence type="predicted"/>
<feature type="domain" description="Protein kinase" evidence="18">
    <location>
        <begin position="250"/>
        <end position="528"/>
    </location>
</feature>
<dbReference type="PROSITE" id="PS50011">
    <property type="entry name" value="PROTEIN_KINASE_DOM"/>
    <property type="match status" value="1"/>
</dbReference>
<dbReference type="FunFam" id="1.10.510.10:FF:000129">
    <property type="entry name" value="cysteine-rich receptor-like protein kinase 10"/>
    <property type="match status" value="1"/>
</dbReference>
<keyword evidence="6" id="KW-0732">Signal</keyword>
<dbReference type="InterPro" id="IPR011009">
    <property type="entry name" value="Kinase-like_dom_sf"/>
</dbReference>
<evidence type="ECO:0000256" key="8">
    <source>
        <dbReference type="ARBA" id="ARBA00022741"/>
    </source>
</evidence>
<keyword evidence="9" id="KW-0418">Kinase</keyword>
<dbReference type="PROSITE" id="PS00107">
    <property type="entry name" value="PROTEIN_KINASE_ATP"/>
    <property type="match status" value="1"/>
</dbReference>
<keyword evidence="8 17" id="KW-0547">Nucleotide-binding</keyword>
<comment type="catalytic activity">
    <reaction evidence="16">
        <text>L-threonyl-[protein] + ATP = O-phospho-L-threonyl-[protein] + ADP + H(+)</text>
        <dbReference type="Rhea" id="RHEA:46608"/>
        <dbReference type="Rhea" id="RHEA-COMP:11060"/>
        <dbReference type="Rhea" id="RHEA-COMP:11605"/>
        <dbReference type="ChEBI" id="CHEBI:15378"/>
        <dbReference type="ChEBI" id="CHEBI:30013"/>
        <dbReference type="ChEBI" id="CHEBI:30616"/>
        <dbReference type="ChEBI" id="CHEBI:61977"/>
        <dbReference type="ChEBI" id="CHEBI:456216"/>
    </reaction>
</comment>
<evidence type="ECO:0000256" key="10">
    <source>
        <dbReference type="ARBA" id="ARBA00022840"/>
    </source>
</evidence>
<keyword evidence="5" id="KW-0812">Transmembrane</keyword>
<dbReference type="SUPFAM" id="SSF56112">
    <property type="entry name" value="Protein kinase-like (PK-like)"/>
    <property type="match status" value="1"/>
</dbReference>
<evidence type="ECO:0000313" key="20">
    <source>
        <dbReference type="EMBL" id="KAF2303635.1"/>
    </source>
</evidence>
<keyword evidence="7" id="KW-0677">Repeat</keyword>
<evidence type="ECO:0000256" key="6">
    <source>
        <dbReference type="ARBA" id="ARBA00022729"/>
    </source>
</evidence>
<dbReference type="Gene3D" id="1.10.510.10">
    <property type="entry name" value="Transferase(Phosphotransferase) domain 1"/>
    <property type="match status" value="1"/>
</dbReference>
<dbReference type="FunFam" id="3.30.430.20:FF:000013">
    <property type="entry name" value="Cysteine-rich RLK (RECEPTOR-like protein kinase) 23"/>
    <property type="match status" value="1"/>
</dbReference>
<dbReference type="InterPro" id="IPR017441">
    <property type="entry name" value="Protein_kinase_ATP_BS"/>
</dbReference>
<dbReference type="CDD" id="cd14066">
    <property type="entry name" value="STKc_IRAK"/>
    <property type="match status" value="1"/>
</dbReference>
<evidence type="ECO:0000256" key="7">
    <source>
        <dbReference type="ARBA" id="ARBA00022737"/>
    </source>
</evidence>
<evidence type="ECO:0000256" key="11">
    <source>
        <dbReference type="ARBA" id="ARBA00022989"/>
    </source>
</evidence>
<dbReference type="Gene3D" id="3.30.200.20">
    <property type="entry name" value="Phosphorylase Kinase, domain 1"/>
    <property type="match status" value="1"/>
</dbReference>
<evidence type="ECO:0000256" key="3">
    <source>
        <dbReference type="ARBA" id="ARBA00022553"/>
    </source>
</evidence>
<feature type="binding site" evidence="17">
    <location>
        <position position="278"/>
    </location>
    <ligand>
        <name>ATP</name>
        <dbReference type="ChEBI" id="CHEBI:30616"/>
    </ligand>
</feature>
<evidence type="ECO:0000256" key="16">
    <source>
        <dbReference type="ARBA" id="ARBA00047951"/>
    </source>
</evidence>
<dbReference type="AlphaFoldDB" id="A0A6A6LT34"/>
<dbReference type="Proteomes" id="UP000467840">
    <property type="component" value="Chromosome 16"/>
</dbReference>
<keyword evidence="4" id="KW-0808">Transferase</keyword>
<dbReference type="InterPro" id="IPR000719">
    <property type="entry name" value="Prot_kinase_dom"/>
</dbReference>
<evidence type="ECO:0000256" key="14">
    <source>
        <dbReference type="ARBA" id="ARBA00023180"/>
    </source>
</evidence>
<dbReference type="PROSITE" id="PS00108">
    <property type="entry name" value="PROTEIN_KINASE_ST"/>
    <property type="match status" value="1"/>
</dbReference>
<keyword evidence="11" id="KW-1133">Transmembrane helix</keyword>
<keyword evidence="21" id="KW-1185">Reference proteome</keyword>
<keyword evidence="2" id="KW-0723">Serine/threonine-protein kinase</keyword>
<reference evidence="20 21" key="1">
    <citation type="journal article" date="2020" name="Mol. Plant">
        <title>The Chromosome-Based Rubber Tree Genome Provides New Insights into Spurge Genome Evolution and Rubber Biosynthesis.</title>
        <authorList>
            <person name="Liu J."/>
            <person name="Shi C."/>
            <person name="Shi C.C."/>
            <person name="Li W."/>
            <person name="Zhang Q.J."/>
            <person name="Zhang Y."/>
            <person name="Li K."/>
            <person name="Lu H.F."/>
            <person name="Shi C."/>
            <person name="Zhu S.T."/>
            <person name="Xiao Z.Y."/>
            <person name="Nan H."/>
            <person name="Yue Y."/>
            <person name="Zhu X.G."/>
            <person name="Wu Y."/>
            <person name="Hong X.N."/>
            <person name="Fan G.Y."/>
            <person name="Tong Y."/>
            <person name="Zhang D."/>
            <person name="Mao C.L."/>
            <person name="Liu Y.L."/>
            <person name="Hao S.J."/>
            <person name="Liu W.Q."/>
            <person name="Lv M.Q."/>
            <person name="Zhang H.B."/>
            <person name="Liu Y."/>
            <person name="Hu-Tang G.R."/>
            <person name="Wang J.P."/>
            <person name="Wang J.H."/>
            <person name="Sun Y.H."/>
            <person name="Ni S.B."/>
            <person name="Chen W.B."/>
            <person name="Zhang X.C."/>
            <person name="Jiao Y.N."/>
            <person name="Eichler E.E."/>
            <person name="Li G.H."/>
            <person name="Liu X."/>
            <person name="Gao L.Z."/>
        </authorList>
    </citation>
    <scope>NUCLEOTIDE SEQUENCE [LARGE SCALE GENOMIC DNA]</scope>
    <source>
        <strain evidence="21">cv. GT1</strain>
        <tissue evidence="20">Leaf</tissue>
    </source>
</reference>
<sequence length="578" mass="64593">MLLSLSITAQAQPQYNRRICSNTTTFPKNSAYQANLNTLLFFLSSNATRSIGFHITSAGQNPNTVYGLFLCRGDYSPDVCKDCVSFATQLDLVRRCPVEKEALIWYDQCLVRYSNRSFFSTVDLKPTVCMWNVNNITDVGLFKNLLNTTMRDVAAEAASASSGTKKFAVKVVDFTGTQKLYNLVQCIPDLSKSDCNTCLQIAIQDCRIVVKEGEEEESCFRVAVFVMKRGNEISSLQFDLSTIETATKNFSDDNKLGQGRFGQVYKGTLPNGQEIAVKRLSRSSRQGAGEFKNEVLLLAKLQHRNLVKLIGFCLEGEEKIIVYEFVPNKSLDYFLFDPEKQGQLDWRRRWKIIEGIARGFLYLHEDSQPRIIHRDLKVNNILLDQDMNPKIANFGMARIFGVDQSQGNTSVIAGTYGYMPPEYALHGLFSVKSDIYSFGVLVLEIISGKKISSFNQTDSGDGLVSYVWTHWKNGTPMDVLDPILIDSYSRNEVLRCIQIGLLCVQRDPADRPTMAAVILMLDSCSATIPVPQPPAFFLHSTSGQSFTLKALDLESDQSASKSAPCSVNEASITELHPR</sequence>
<dbReference type="CDD" id="cd23509">
    <property type="entry name" value="Gnk2-like"/>
    <property type="match status" value="2"/>
</dbReference>
<evidence type="ECO:0000256" key="4">
    <source>
        <dbReference type="ARBA" id="ARBA00022679"/>
    </source>
</evidence>
<comment type="subcellular location">
    <subcellularLocation>
        <location evidence="1">Membrane</location>
        <topology evidence="1">Single-pass membrane protein</topology>
    </subcellularLocation>
</comment>
<dbReference type="Pfam" id="PF07714">
    <property type="entry name" value="PK_Tyr_Ser-Thr"/>
    <property type="match status" value="1"/>
</dbReference>
<protein>
    <recommendedName>
        <fullName evidence="22">Cysteine-rich receptor-like protein kinase 10</fullName>
    </recommendedName>
</protein>
<gene>
    <name evidence="20" type="ORF">GH714_020430</name>
</gene>
<dbReference type="Pfam" id="PF01657">
    <property type="entry name" value="Stress-antifung"/>
    <property type="match status" value="2"/>
</dbReference>
<evidence type="ECO:0000259" key="19">
    <source>
        <dbReference type="PROSITE" id="PS51473"/>
    </source>
</evidence>
<keyword evidence="3" id="KW-0597">Phosphoprotein</keyword>
<dbReference type="PANTHER" id="PTHR27002">
    <property type="entry name" value="RECEPTOR-LIKE SERINE/THREONINE-PROTEIN KINASE SD1-8"/>
    <property type="match status" value="1"/>
</dbReference>
<dbReference type="GO" id="GO:0005886">
    <property type="term" value="C:plasma membrane"/>
    <property type="evidence" value="ECO:0007669"/>
    <property type="project" value="TreeGrafter"/>
</dbReference>
<dbReference type="EMBL" id="JAAGAX010000009">
    <property type="protein sequence ID" value="KAF2303635.1"/>
    <property type="molecule type" value="Genomic_DNA"/>
</dbReference>
<dbReference type="GO" id="GO:0042742">
    <property type="term" value="P:defense response to bacterium"/>
    <property type="evidence" value="ECO:0007669"/>
    <property type="project" value="TreeGrafter"/>
</dbReference>
<evidence type="ECO:0000259" key="18">
    <source>
        <dbReference type="PROSITE" id="PS50011"/>
    </source>
</evidence>
<comment type="catalytic activity">
    <reaction evidence="15">
        <text>L-seryl-[protein] + ATP = O-phospho-L-seryl-[protein] + ADP + H(+)</text>
        <dbReference type="Rhea" id="RHEA:17989"/>
        <dbReference type="Rhea" id="RHEA-COMP:9863"/>
        <dbReference type="Rhea" id="RHEA-COMP:11604"/>
        <dbReference type="ChEBI" id="CHEBI:15378"/>
        <dbReference type="ChEBI" id="CHEBI:29999"/>
        <dbReference type="ChEBI" id="CHEBI:30616"/>
        <dbReference type="ChEBI" id="CHEBI:83421"/>
        <dbReference type="ChEBI" id="CHEBI:456216"/>
    </reaction>
</comment>
<evidence type="ECO:0000256" key="1">
    <source>
        <dbReference type="ARBA" id="ARBA00004167"/>
    </source>
</evidence>